<dbReference type="PANTHER" id="PTHR30522">
    <property type="entry name" value="NUCLEOSIDE TRIPHOSPHATE PYROPHOSPHOHYDROLASE"/>
    <property type="match status" value="1"/>
</dbReference>
<dbReference type="AlphaFoldDB" id="A0A645IBL9"/>
<dbReference type="GO" id="GO:0046047">
    <property type="term" value="P:TTP catabolic process"/>
    <property type="evidence" value="ECO:0007669"/>
    <property type="project" value="TreeGrafter"/>
</dbReference>
<dbReference type="GO" id="GO:0046061">
    <property type="term" value="P:dATP catabolic process"/>
    <property type="evidence" value="ECO:0007669"/>
    <property type="project" value="TreeGrafter"/>
</dbReference>
<name>A0A645IBL9_9ZZZZ</name>
<dbReference type="GO" id="GO:0047429">
    <property type="term" value="F:nucleoside triphosphate diphosphatase activity"/>
    <property type="evidence" value="ECO:0007669"/>
    <property type="project" value="TreeGrafter"/>
</dbReference>
<proteinExistence type="predicted"/>
<dbReference type="GO" id="GO:0046052">
    <property type="term" value="P:UTP catabolic process"/>
    <property type="evidence" value="ECO:0007669"/>
    <property type="project" value="TreeGrafter"/>
</dbReference>
<organism evidence="1">
    <name type="scientific">bioreactor metagenome</name>
    <dbReference type="NCBI Taxonomy" id="1076179"/>
    <lineage>
        <taxon>unclassified sequences</taxon>
        <taxon>metagenomes</taxon>
        <taxon>ecological metagenomes</taxon>
    </lineage>
</organism>
<dbReference type="GO" id="GO:0006203">
    <property type="term" value="P:dGTP catabolic process"/>
    <property type="evidence" value="ECO:0007669"/>
    <property type="project" value="TreeGrafter"/>
</dbReference>
<dbReference type="PANTHER" id="PTHR30522:SF0">
    <property type="entry name" value="NUCLEOSIDE TRIPHOSPHATE PYROPHOSPHOHYDROLASE"/>
    <property type="match status" value="1"/>
</dbReference>
<dbReference type="InterPro" id="IPR011551">
    <property type="entry name" value="NTP_PyrPHydrolase_MazG"/>
</dbReference>
<gene>
    <name evidence="1" type="primary">mazG_37</name>
    <name evidence="1" type="ORF">SDC9_195837</name>
</gene>
<protein>
    <submittedName>
        <fullName evidence="1">Nucleoside triphosphate pyrophosphohydrolase/pyrophosphatase MazG</fullName>
        <ecNumber evidence="1">3.6.1.1</ecNumber>
    </submittedName>
</protein>
<reference evidence="1" key="1">
    <citation type="submission" date="2019-08" db="EMBL/GenBank/DDBJ databases">
        <authorList>
            <person name="Kucharzyk K."/>
            <person name="Murdoch R.W."/>
            <person name="Higgins S."/>
            <person name="Loffler F."/>
        </authorList>
    </citation>
    <scope>NUCLEOTIDE SEQUENCE</scope>
</reference>
<dbReference type="GO" id="GO:0046076">
    <property type="term" value="P:dTTP catabolic process"/>
    <property type="evidence" value="ECO:0007669"/>
    <property type="project" value="TreeGrafter"/>
</dbReference>
<dbReference type="GO" id="GO:0046081">
    <property type="term" value="P:dUTP catabolic process"/>
    <property type="evidence" value="ECO:0007669"/>
    <property type="project" value="TreeGrafter"/>
</dbReference>
<accession>A0A645IBL9</accession>
<dbReference type="GO" id="GO:0004427">
    <property type="term" value="F:inorganic diphosphate phosphatase activity"/>
    <property type="evidence" value="ECO:0007669"/>
    <property type="project" value="UniProtKB-EC"/>
</dbReference>
<keyword evidence="1" id="KW-0378">Hydrolase</keyword>
<dbReference type="Gene3D" id="1.10.287.1080">
    <property type="entry name" value="MazG-like"/>
    <property type="match status" value="1"/>
</dbReference>
<sequence>MLFSAVNISRFFKINPEFSLTNSIEKFINRFEYIETFALQKGIEISRLTYEDINLLWEEAKKSQV</sequence>
<comment type="caution">
    <text evidence="1">The sequence shown here is derived from an EMBL/GenBank/DDBJ whole genome shotgun (WGS) entry which is preliminary data.</text>
</comment>
<dbReference type="EMBL" id="VSSQ01110359">
    <property type="protein sequence ID" value="MPN48232.1"/>
    <property type="molecule type" value="Genomic_DNA"/>
</dbReference>
<dbReference type="EC" id="3.6.1.1" evidence="1"/>
<evidence type="ECO:0000313" key="1">
    <source>
        <dbReference type="EMBL" id="MPN48232.1"/>
    </source>
</evidence>